<dbReference type="InterPro" id="IPR006860">
    <property type="entry name" value="FecR"/>
</dbReference>
<dbReference type="RefSeq" id="WP_165972503.1">
    <property type="nucleotide sequence ID" value="NZ_JBHRVM010000001.1"/>
</dbReference>
<evidence type="ECO:0000259" key="1">
    <source>
        <dbReference type="Pfam" id="PF04773"/>
    </source>
</evidence>
<dbReference type="InterPro" id="IPR012373">
    <property type="entry name" value="Ferrdict_sens_TM"/>
</dbReference>
<feature type="domain" description="FecR protein" evidence="1">
    <location>
        <begin position="114"/>
        <end position="209"/>
    </location>
</feature>
<dbReference type="EMBL" id="SMBX01000002">
    <property type="protein sequence ID" value="TCV01548.1"/>
    <property type="molecule type" value="Genomic_DNA"/>
</dbReference>
<dbReference type="PANTHER" id="PTHR30273:SF2">
    <property type="entry name" value="PROTEIN FECR"/>
    <property type="match status" value="1"/>
</dbReference>
<dbReference type="Gene3D" id="2.60.120.1440">
    <property type="match status" value="1"/>
</dbReference>
<name>A0A4R3VD36_9BURK</name>
<proteinExistence type="predicted"/>
<organism evidence="3 4">
    <name type="scientific">Paracandidimonas soli</name>
    <dbReference type="NCBI Taxonomy" id="1917182"/>
    <lineage>
        <taxon>Bacteria</taxon>
        <taxon>Pseudomonadati</taxon>
        <taxon>Pseudomonadota</taxon>
        <taxon>Betaproteobacteria</taxon>
        <taxon>Burkholderiales</taxon>
        <taxon>Alcaligenaceae</taxon>
        <taxon>Paracandidimonas</taxon>
    </lineage>
</organism>
<accession>A0A4R3VD36</accession>
<dbReference type="InterPro" id="IPR032623">
    <property type="entry name" value="FecR_N"/>
</dbReference>
<dbReference type="PANTHER" id="PTHR30273">
    <property type="entry name" value="PERIPLASMIC SIGNAL SENSOR AND SIGMA FACTOR ACTIVATOR FECR-RELATED"/>
    <property type="match status" value="1"/>
</dbReference>
<evidence type="ECO:0000313" key="3">
    <source>
        <dbReference type="EMBL" id="TCV01548.1"/>
    </source>
</evidence>
<dbReference type="GO" id="GO:0016989">
    <property type="term" value="F:sigma factor antagonist activity"/>
    <property type="evidence" value="ECO:0007669"/>
    <property type="project" value="TreeGrafter"/>
</dbReference>
<dbReference type="Proteomes" id="UP000294692">
    <property type="component" value="Unassembled WGS sequence"/>
</dbReference>
<keyword evidence="4" id="KW-1185">Reference proteome</keyword>
<dbReference type="AlphaFoldDB" id="A0A4R3VD36"/>
<dbReference type="PIRSF" id="PIRSF018266">
    <property type="entry name" value="FecR"/>
    <property type="match status" value="1"/>
</dbReference>
<dbReference type="Pfam" id="PF16220">
    <property type="entry name" value="DUF4880"/>
    <property type="match status" value="1"/>
</dbReference>
<dbReference type="Pfam" id="PF04773">
    <property type="entry name" value="FecR"/>
    <property type="match status" value="1"/>
</dbReference>
<sequence length="325" mass="36241">MTAHPSSSSSQADLLNEAAHWALTQQFDTFGEKDREAFVRWYRQSPAHAQAWEHAQAVLQTFRQLPADIGKDAIQALSSMKRRHLLRTLCTAGVLIPSGLLLAYRMPWQSWTADLTTATGEIGSFTLADGTELVLNTASAVDVAFTASERRLRLRRGEILVRTHPDQQTPSRPFLVESSHGLIQAMGTRFSVRNLSNESTLVAVLEHAVSIQPSEMDQAELLIISAGWQTTFTRSGIATPSRLENSAAYWENHMLVAQNMRLADVIQELGRYHKGVLRCHPDVADLRISGAIKLTNTDAALELLQRHFPLRVNRLSRYWINVGPA</sequence>
<comment type="caution">
    <text evidence="3">The sequence shown here is derived from an EMBL/GenBank/DDBJ whole genome shotgun (WGS) entry which is preliminary data.</text>
</comment>
<protein>
    <submittedName>
        <fullName evidence="3">FecR family protein</fullName>
    </submittedName>
</protein>
<feature type="domain" description="FecR N-terminal" evidence="2">
    <location>
        <begin position="17"/>
        <end position="58"/>
    </location>
</feature>
<gene>
    <name evidence="3" type="ORF">EV686_102260</name>
</gene>
<reference evidence="3 4" key="1">
    <citation type="submission" date="2019-03" db="EMBL/GenBank/DDBJ databases">
        <title>Genomic Encyclopedia of Type Strains, Phase IV (KMG-IV): sequencing the most valuable type-strain genomes for metagenomic binning, comparative biology and taxonomic classification.</title>
        <authorList>
            <person name="Goeker M."/>
        </authorList>
    </citation>
    <scope>NUCLEOTIDE SEQUENCE [LARGE SCALE GENOMIC DNA]</scope>
    <source>
        <strain evidence="3 4">DSM 100048</strain>
    </source>
</reference>
<evidence type="ECO:0000259" key="2">
    <source>
        <dbReference type="Pfam" id="PF16220"/>
    </source>
</evidence>
<evidence type="ECO:0000313" key="4">
    <source>
        <dbReference type="Proteomes" id="UP000294692"/>
    </source>
</evidence>